<comment type="similarity">
    <text evidence="3">Belongs to the CENP-L/IML3 family.</text>
</comment>
<accession>A0A9P8CU03</accession>
<keyword evidence="8" id="KW-1185">Reference proteome</keyword>
<evidence type="ECO:0000256" key="4">
    <source>
        <dbReference type="ARBA" id="ARBA00022454"/>
    </source>
</evidence>
<name>A0A9P8CU03_9HYPO</name>
<keyword evidence="4" id="KW-0158">Chromosome</keyword>
<dbReference type="RefSeq" id="XP_046122761.1">
    <property type="nucleotide sequence ID" value="XM_046260397.1"/>
</dbReference>
<sequence>MSRRRTPRDSNASTVFTDVEPEDPIPSFFNHSFSTYRVSPLFVGDEPLTEARLSVLSRRLRDVLVGDVVRGVHIGLESSATAAGAQVGVLKAVRVRLFRADDVFGTGIQDSEDVGSAWTALSDEQKRGLWISVQYENTSYHALLLPTIQQQDKATPQAWQMQPGNNRSRGKQSASRDVSFLHLPLMLFRMPLALRNIVSDWLSTTFDCRVCKLALGTRTLVTVWEEWIDAIGIAARGSDFVITLAFDAPLADPSIATDNDDEEDEGPQSYKSGLRSIDITIQPQDLRRFVRAGRTIAEPRAKTGASWETDDRERRRLAGNDSDNGWAWLSSGQATEEQPFTNALARYLDHHLALNLFHPSVRVVQIAANGYVLASSRLKIVSKDAPNSSLSKATWMFITTIGQRISGEALPAIFT</sequence>
<protein>
    <submittedName>
        <fullName evidence="7">Kinetochore complex Sim4 subunit Fta1-domain-containing protein</fullName>
    </submittedName>
</protein>
<comment type="caution">
    <text evidence="7">The sequence shown here is derived from an EMBL/GenBank/DDBJ whole genome shotgun (WGS) entry which is preliminary data.</text>
</comment>
<dbReference type="OrthoDB" id="8864979at2759"/>
<evidence type="ECO:0000256" key="1">
    <source>
        <dbReference type="ARBA" id="ARBA00004123"/>
    </source>
</evidence>
<evidence type="ECO:0000313" key="8">
    <source>
        <dbReference type="Proteomes" id="UP000887229"/>
    </source>
</evidence>
<evidence type="ECO:0000256" key="2">
    <source>
        <dbReference type="ARBA" id="ARBA00004584"/>
    </source>
</evidence>
<dbReference type="InterPro" id="IPR025204">
    <property type="entry name" value="CENP-L"/>
</dbReference>
<proteinExistence type="inferred from homology"/>
<evidence type="ECO:0000256" key="6">
    <source>
        <dbReference type="ARBA" id="ARBA00023328"/>
    </source>
</evidence>
<evidence type="ECO:0000256" key="3">
    <source>
        <dbReference type="ARBA" id="ARBA00011060"/>
    </source>
</evidence>
<dbReference type="EMBL" id="MU251242">
    <property type="protein sequence ID" value="KAG9258837.1"/>
    <property type="molecule type" value="Genomic_DNA"/>
</dbReference>
<dbReference type="GeneID" id="70291300"/>
<dbReference type="GO" id="GO:0000775">
    <property type="term" value="C:chromosome, centromeric region"/>
    <property type="evidence" value="ECO:0007669"/>
    <property type="project" value="UniProtKB-SubCell"/>
</dbReference>
<reference evidence="7" key="1">
    <citation type="journal article" date="2021" name="IMA Fungus">
        <title>Genomic characterization of three marine fungi, including Emericellopsis atlantica sp. nov. with signatures of a generalist lifestyle and marine biomass degradation.</title>
        <authorList>
            <person name="Hagestad O.C."/>
            <person name="Hou L."/>
            <person name="Andersen J.H."/>
            <person name="Hansen E.H."/>
            <person name="Altermark B."/>
            <person name="Li C."/>
            <person name="Kuhnert E."/>
            <person name="Cox R.J."/>
            <person name="Crous P.W."/>
            <person name="Spatafora J.W."/>
            <person name="Lail K."/>
            <person name="Amirebrahimi M."/>
            <person name="Lipzen A."/>
            <person name="Pangilinan J."/>
            <person name="Andreopoulos W."/>
            <person name="Hayes R.D."/>
            <person name="Ng V."/>
            <person name="Grigoriev I.V."/>
            <person name="Jackson S.A."/>
            <person name="Sutton T.D.S."/>
            <person name="Dobson A.D.W."/>
            <person name="Rama T."/>
        </authorList>
    </citation>
    <scope>NUCLEOTIDE SEQUENCE</scope>
    <source>
        <strain evidence="7">TS7</strain>
    </source>
</reference>
<dbReference type="PANTHER" id="PTHR31740">
    <property type="entry name" value="CENTROMERE PROTEIN L"/>
    <property type="match status" value="1"/>
</dbReference>
<dbReference type="Proteomes" id="UP000887229">
    <property type="component" value="Unassembled WGS sequence"/>
</dbReference>
<organism evidence="7 8">
    <name type="scientific">Emericellopsis atlantica</name>
    <dbReference type="NCBI Taxonomy" id="2614577"/>
    <lineage>
        <taxon>Eukaryota</taxon>
        <taxon>Fungi</taxon>
        <taxon>Dikarya</taxon>
        <taxon>Ascomycota</taxon>
        <taxon>Pezizomycotina</taxon>
        <taxon>Sordariomycetes</taxon>
        <taxon>Hypocreomycetidae</taxon>
        <taxon>Hypocreales</taxon>
        <taxon>Bionectriaceae</taxon>
        <taxon>Emericellopsis</taxon>
    </lineage>
</organism>
<dbReference type="GO" id="GO:0005634">
    <property type="term" value="C:nucleus"/>
    <property type="evidence" value="ECO:0007669"/>
    <property type="project" value="UniProtKB-SubCell"/>
</dbReference>
<comment type="subcellular location">
    <subcellularLocation>
        <location evidence="2">Chromosome</location>
        <location evidence="2">Centromere</location>
    </subcellularLocation>
    <subcellularLocation>
        <location evidence="1">Nucleus</location>
    </subcellularLocation>
</comment>
<dbReference type="Pfam" id="PF13092">
    <property type="entry name" value="CENP-L"/>
    <property type="match status" value="1"/>
</dbReference>
<dbReference type="PANTHER" id="PTHR31740:SF2">
    <property type="entry name" value="CENTROMERE PROTEIN L"/>
    <property type="match status" value="1"/>
</dbReference>
<keyword evidence="6" id="KW-0137">Centromere</keyword>
<evidence type="ECO:0000313" key="7">
    <source>
        <dbReference type="EMBL" id="KAG9258837.1"/>
    </source>
</evidence>
<evidence type="ECO:0000256" key="5">
    <source>
        <dbReference type="ARBA" id="ARBA00023242"/>
    </source>
</evidence>
<keyword evidence="5" id="KW-0539">Nucleus</keyword>
<gene>
    <name evidence="7" type="ORF">F5Z01DRAFT_5164</name>
</gene>
<dbReference type="AlphaFoldDB" id="A0A9P8CU03"/>